<feature type="region of interest" description="Disordered" evidence="1">
    <location>
        <begin position="41"/>
        <end position="119"/>
    </location>
</feature>
<protein>
    <submittedName>
        <fullName evidence="2">Uncharacterized protein</fullName>
    </submittedName>
</protein>
<evidence type="ECO:0000313" key="2">
    <source>
        <dbReference type="EMBL" id="KAF7507649.1"/>
    </source>
</evidence>
<feature type="compositionally biased region" description="Pro residues" evidence="1">
    <location>
        <begin position="12"/>
        <end position="23"/>
    </location>
</feature>
<keyword evidence="3" id="KW-1185">Reference proteome</keyword>
<accession>A0A8H7AHR1</accession>
<dbReference type="AlphaFoldDB" id="A0A8H7AHR1"/>
<organism evidence="2 3">
    <name type="scientific">Endocarpon pusillum</name>
    <dbReference type="NCBI Taxonomy" id="364733"/>
    <lineage>
        <taxon>Eukaryota</taxon>
        <taxon>Fungi</taxon>
        <taxon>Dikarya</taxon>
        <taxon>Ascomycota</taxon>
        <taxon>Pezizomycotina</taxon>
        <taxon>Eurotiomycetes</taxon>
        <taxon>Chaetothyriomycetidae</taxon>
        <taxon>Verrucariales</taxon>
        <taxon>Verrucariaceae</taxon>
        <taxon>Endocarpon</taxon>
    </lineage>
</organism>
<dbReference type="Proteomes" id="UP000606974">
    <property type="component" value="Unassembled WGS sequence"/>
</dbReference>
<dbReference type="EMBL" id="JAACFV010000065">
    <property type="protein sequence ID" value="KAF7507649.1"/>
    <property type="molecule type" value="Genomic_DNA"/>
</dbReference>
<evidence type="ECO:0000256" key="1">
    <source>
        <dbReference type="SAM" id="MobiDB-lite"/>
    </source>
</evidence>
<sequence length="119" mass="13403">MNSNTYSTLFRPKPPIPPPPQPPSASTILWTNEVEDWIWGVGVSPSPEKGVKNQLRCRKAKHQPTLQRQTETKTTLDDASAASAEPEEEEERSSTGGESSHRRRNSRPLKELLIRMGVW</sequence>
<comment type="caution">
    <text evidence="2">The sequence shown here is derived from an EMBL/GenBank/DDBJ whole genome shotgun (WGS) entry which is preliminary data.</text>
</comment>
<evidence type="ECO:0000313" key="3">
    <source>
        <dbReference type="Proteomes" id="UP000606974"/>
    </source>
</evidence>
<feature type="region of interest" description="Disordered" evidence="1">
    <location>
        <begin position="1"/>
        <end position="28"/>
    </location>
</feature>
<proteinExistence type="predicted"/>
<name>A0A8H7AHR1_9EURO</name>
<reference evidence="2" key="1">
    <citation type="submission" date="2020-02" db="EMBL/GenBank/DDBJ databases">
        <authorList>
            <person name="Palmer J.M."/>
        </authorList>
    </citation>
    <scope>NUCLEOTIDE SEQUENCE</scope>
    <source>
        <strain evidence="2">EPUS1.4</strain>
        <tissue evidence="2">Thallus</tissue>
    </source>
</reference>
<gene>
    <name evidence="2" type="ORF">GJ744_010202</name>
</gene>